<reference evidence="11" key="1">
    <citation type="submission" date="2021-08" db="EMBL/GenBank/DDBJ databases">
        <title>WGS assembly of Ceratopteris richardii.</title>
        <authorList>
            <person name="Marchant D.B."/>
            <person name="Chen G."/>
            <person name="Jenkins J."/>
            <person name="Shu S."/>
            <person name="Leebens-Mack J."/>
            <person name="Grimwood J."/>
            <person name="Schmutz J."/>
            <person name="Soltis P."/>
            <person name="Soltis D."/>
            <person name="Chen Z.-H."/>
        </authorList>
    </citation>
    <scope>NUCLEOTIDE SEQUENCE</scope>
    <source>
        <strain evidence="11">Whitten #5841</strain>
        <tissue evidence="11">Leaf</tissue>
    </source>
</reference>
<dbReference type="SUPFAM" id="SSF47661">
    <property type="entry name" value="t-snare proteins"/>
    <property type="match status" value="1"/>
</dbReference>
<accession>A0A8T2S5Z5</accession>
<dbReference type="InterPro" id="IPR010989">
    <property type="entry name" value="SNARE"/>
</dbReference>
<dbReference type="EMBL" id="CM035427">
    <property type="protein sequence ID" value="KAH7306883.1"/>
    <property type="molecule type" value="Genomic_DNA"/>
</dbReference>
<dbReference type="PANTHER" id="PTHR34949:SF2">
    <property type="entry name" value="OS05G0443700 PROTEIN"/>
    <property type="match status" value="1"/>
</dbReference>
<comment type="caution">
    <text evidence="11">The sequence shown here is derived from an EMBL/GenBank/DDBJ whole genome shotgun (WGS) entry which is preliminary data.</text>
</comment>
<dbReference type="EMBL" id="CM035427">
    <property type="protein sequence ID" value="KAH7306880.1"/>
    <property type="molecule type" value="Genomic_DNA"/>
</dbReference>
<dbReference type="Pfam" id="PF09177">
    <property type="entry name" value="STX6_10_61_N"/>
    <property type="match status" value="1"/>
</dbReference>
<proteinExistence type="inferred from homology"/>
<comment type="subcellular location">
    <subcellularLocation>
        <location evidence="8">Golgi apparatus</location>
        <location evidence="8">trans-Golgi network membrane</location>
        <topology evidence="8">Single-pass type IV membrane protein</topology>
    </subcellularLocation>
</comment>
<evidence type="ECO:0000256" key="6">
    <source>
        <dbReference type="ARBA" id="ARBA00023034"/>
    </source>
</evidence>
<dbReference type="AlphaFoldDB" id="A0A8T2S5Z5"/>
<evidence type="ECO:0000256" key="7">
    <source>
        <dbReference type="ARBA" id="ARBA00023136"/>
    </source>
</evidence>
<dbReference type="FunFam" id="1.20.58.90:FF:000004">
    <property type="entry name" value="Syntaxin 10"/>
    <property type="match status" value="1"/>
</dbReference>
<evidence type="ECO:0000256" key="5">
    <source>
        <dbReference type="ARBA" id="ARBA00022989"/>
    </source>
</evidence>
<keyword evidence="7 9" id="KW-0472">Membrane</keyword>
<dbReference type="EMBL" id="CM035427">
    <property type="protein sequence ID" value="KAH7306882.1"/>
    <property type="molecule type" value="Genomic_DNA"/>
</dbReference>
<dbReference type="GO" id="GO:0015031">
    <property type="term" value="P:protein transport"/>
    <property type="evidence" value="ECO:0007669"/>
    <property type="project" value="UniProtKB-KW"/>
</dbReference>
<name>A0A8T2S5Z5_CERRI</name>
<evidence type="ECO:0000259" key="10">
    <source>
        <dbReference type="Pfam" id="PF09177"/>
    </source>
</evidence>
<sequence>MTRDFHRWEVDPFFSAAEEVQDSADRLESVYRKWIHLKSVGGDASVVESQRRELSTALGTAKWQLEEFERAVSCSFPGDKDQVRHDGPSRHQQFVDALQTQIGTIEAALPSSENCTELKLHSALRLGDEEKDELELFLCGKKTNKEKKLSESSDLKRQSLDYVSSCPDINALNHKNGLLYHVPRSGSKSDVDSGKLNSDIYSCTYEVGSSSKKMEDSKLNHWNTLGKAVCEMNNPISDPVSEYFHGDKGETCQLIANGHHRIASLGSDANSWRTSSASDVRRKRKKLISVNVPSARSSLWASFAKACYLRKFRSGLKRWKDGDANPNDSEMLALMQEINDIEQGNQLSQFGTKKNSSSGIEPHHIDNRSSIFYRTLHKGLQMWQHTQDALPSIHLVKIATAIIVTLGLLGLFLFHVS</sequence>
<feature type="domain" description="Syntaxin 6/10/61 N-terminal" evidence="10">
    <location>
        <begin position="11"/>
        <end position="106"/>
    </location>
</feature>
<keyword evidence="5 9" id="KW-1133">Transmembrane helix</keyword>
<gene>
    <name evidence="11" type="ORF">KP509_22G035800</name>
</gene>
<evidence type="ECO:0000313" key="12">
    <source>
        <dbReference type="Proteomes" id="UP000825935"/>
    </source>
</evidence>
<protein>
    <recommendedName>
        <fullName evidence="10">Syntaxin 6/10/61 N-terminal domain-containing protein</fullName>
    </recommendedName>
</protein>
<dbReference type="InterPro" id="IPR015260">
    <property type="entry name" value="Syntaxin-6/10/61_N"/>
</dbReference>
<dbReference type="GO" id="GO:0016020">
    <property type="term" value="C:membrane"/>
    <property type="evidence" value="ECO:0007669"/>
    <property type="project" value="InterPro"/>
</dbReference>
<keyword evidence="2" id="KW-0813">Transport</keyword>
<keyword evidence="12" id="KW-1185">Reference proteome</keyword>
<keyword evidence="4" id="KW-0653">Protein transport</keyword>
<dbReference type="OrthoDB" id="1889309at2759"/>
<feature type="transmembrane region" description="Helical" evidence="9">
    <location>
        <begin position="395"/>
        <end position="414"/>
    </location>
</feature>
<evidence type="ECO:0000256" key="3">
    <source>
        <dbReference type="ARBA" id="ARBA00022692"/>
    </source>
</evidence>
<evidence type="ECO:0000256" key="9">
    <source>
        <dbReference type="SAM" id="Phobius"/>
    </source>
</evidence>
<keyword evidence="3 9" id="KW-0812">Transmembrane</keyword>
<evidence type="ECO:0000256" key="4">
    <source>
        <dbReference type="ARBA" id="ARBA00022927"/>
    </source>
</evidence>
<dbReference type="Proteomes" id="UP000825935">
    <property type="component" value="Chromosome 22"/>
</dbReference>
<keyword evidence="6" id="KW-0333">Golgi apparatus</keyword>
<dbReference type="CDD" id="cd21442">
    <property type="entry name" value="SNARE_NTD_STX6-like"/>
    <property type="match status" value="1"/>
</dbReference>
<evidence type="ECO:0000256" key="2">
    <source>
        <dbReference type="ARBA" id="ARBA00022448"/>
    </source>
</evidence>
<evidence type="ECO:0000256" key="1">
    <source>
        <dbReference type="ARBA" id="ARBA00009063"/>
    </source>
</evidence>
<evidence type="ECO:0000256" key="8">
    <source>
        <dbReference type="ARBA" id="ARBA00037801"/>
    </source>
</evidence>
<evidence type="ECO:0000313" key="11">
    <source>
        <dbReference type="EMBL" id="KAH7306883.1"/>
    </source>
</evidence>
<dbReference type="PANTHER" id="PTHR34949">
    <property type="entry name" value="OS05G0443700 PROTEIN"/>
    <property type="match status" value="1"/>
</dbReference>
<dbReference type="Gene3D" id="1.20.58.90">
    <property type="match status" value="1"/>
</dbReference>
<dbReference type="GO" id="GO:0048193">
    <property type="term" value="P:Golgi vesicle transport"/>
    <property type="evidence" value="ECO:0007669"/>
    <property type="project" value="InterPro"/>
</dbReference>
<dbReference type="GO" id="GO:0005794">
    <property type="term" value="C:Golgi apparatus"/>
    <property type="evidence" value="ECO:0007669"/>
    <property type="project" value="UniProtKB-SubCell"/>
</dbReference>
<organism evidence="11 12">
    <name type="scientific">Ceratopteris richardii</name>
    <name type="common">Triangle waterfern</name>
    <dbReference type="NCBI Taxonomy" id="49495"/>
    <lineage>
        <taxon>Eukaryota</taxon>
        <taxon>Viridiplantae</taxon>
        <taxon>Streptophyta</taxon>
        <taxon>Embryophyta</taxon>
        <taxon>Tracheophyta</taxon>
        <taxon>Polypodiopsida</taxon>
        <taxon>Polypodiidae</taxon>
        <taxon>Polypodiales</taxon>
        <taxon>Pteridineae</taxon>
        <taxon>Pteridaceae</taxon>
        <taxon>Parkerioideae</taxon>
        <taxon>Ceratopteris</taxon>
    </lineage>
</organism>
<comment type="similarity">
    <text evidence="1">Belongs to the syntaxin family.</text>
</comment>